<evidence type="ECO:0000313" key="8">
    <source>
        <dbReference type="Proteomes" id="UP000240505"/>
    </source>
</evidence>
<evidence type="ECO:0000256" key="2">
    <source>
        <dbReference type="ARBA" id="ARBA00022737"/>
    </source>
</evidence>
<feature type="transmembrane region" description="Helical" evidence="5">
    <location>
        <begin position="6"/>
        <end position="24"/>
    </location>
</feature>
<keyword evidence="4 5" id="KW-0472">Membrane</keyword>
<keyword evidence="8" id="KW-1185">Reference proteome</keyword>
<dbReference type="Gene3D" id="1.25.40.10">
    <property type="entry name" value="Tetratricopeptide repeat domain"/>
    <property type="match status" value="1"/>
</dbReference>
<keyword evidence="4" id="KW-0408">Iron</keyword>
<protein>
    <recommendedName>
        <fullName evidence="4">Lipopolysaccharide assembly protein B</fullName>
    </recommendedName>
</protein>
<keyword evidence="4" id="KW-0997">Cell inner membrane</keyword>
<sequence length="391" mass="44403">MDFELWWLLGIPAFFGLGWIAARVDIRQLVSESRTLPRGYFKGLNHLLNDQPDKAIDSFVEIVRQDPEAAEMHFALGNLFRRRGETERAIRVHQNLLSRPDLPADERAHAEYELGQDYLKAGLLDRAEETYQRLLDTGYAVQARRALLEIFQREKEWVRAIEAAIALQEAGAGSRQKEIAQFYCELAQDALVHMHPDDALPLLDQALQADRTSVRATILVGDVQQAKGETEAALATWRRVEQQSVPHVALVAQRLMDGYRKVGRPEEGVSLLKSYLQQASSIDLLEVVFKAVLELEGVEAAKQLVGDELRRTPTLLGLDKFLEARMLDAPSAVLGELSLVKNLVHGYTQKLARYQCSHCGFKARQFYWHCPGCSRWETYPPRRTEELNVMN</sequence>
<evidence type="ECO:0000259" key="6">
    <source>
        <dbReference type="Pfam" id="PF18073"/>
    </source>
</evidence>
<organism evidence="7 8">
    <name type="scientific">Pseudoduganella armeniaca</name>
    <dbReference type="NCBI Taxonomy" id="2072590"/>
    <lineage>
        <taxon>Bacteria</taxon>
        <taxon>Pseudomonadati</taxon>
        <taxon>Pseudomonadota</taxon>
        <taxon>Betaproteobacteria</taxon>
        <taxon>Burkholderiales</taxon>
        <taxon>Oxalobacteraceae</taxon>
        <taxon>Telluria group</taxon>
        <taxon>Pseudoduganella</taxon>
    </lineage>
</organism>
<reference evidence="7 8" key="1">
    <citation type="submission" date="2018-03" db="EMBL/GenBank/DDBJ databases">
        <title>Massilia armeniaca sp. nov., isolated from desert soil.</title>
        <authorList>
            <person name="Huang H."/>
            <person name="Ren M."/>
        </authorList>
    </citation>
    <scope>NUCLEOTIDE SEQUENCE [LARGE SCALE GENOMIC DNA]</scope>
    <source>
        <strain evidence="7 8">ZMN-3</strain>
    </source>
</reference>
<dbReference type="Pfam" id="PF18073">
    <property type="entry name" value="Zn_ribbon_LapB"/>
    <property type="match status" value="1"/>
</dbReference>
<dbReference type="GO" id="GO:0005506">
    <property type="term" value="F:iron ion binding"/>
    <property type="evidence" value="ECO:0007669"/>
    <property type="project" value="UniProtKB-UniRule"/>
</dbReference>
<feature type="binding site" evidence="4">
    <location>
        <position position="356"/>
    </location>
    <ligand>
        <name>Fe cation</name>
        <dbReference type="ChEBI" id="CHEBI:24875"/>
    </ligand>
</feature>
<dbReference type="Proteomes" id="UP000240505">
    <property type="component" value="Chromosome"/>
</dbReference>
<keyword evidence="4" id="KW-1003">Cell membrane</keyword>
<dbReference type="InterPro" id="IPR030865">
    <property type="entry name" value="LapB"/>
</dbReference>
<dbReference type="PANTHER" id="PTHR45586">
    <property type="entry name" value="TPR REPEAT-CONTAINING PROTEIN PA4667"/>
    <property type="match status" value="1"/>
</dbReference>
<dbReference type="RefSeq" id="WP_107141263.1">
    <property type="nucleotide sequence ID" value="NZ_CP028324.1"/>
</dbReference>
<keyword evidence="4 5" id="KW-0812">Transmembrane</keyword>
<dbReference type="NCBIfam" id="NF008757">
    <property type="entry name" value="PRK11788.1-5"/>
    <property type="match status" value="1"/>
</dbReference>
<dbReference type="InterPro" id="IPR041166">
    <property type="entry name" value="Rubredoxin_2"/>
</dbReference>
<dbReference type="NCBIfam" id="NF008755">
    <property type="entry name" value="PRK11788.1-3"/>
    <property type="match status" value="1"/>
</dbReference>
<feature type="binding site" evidence="4">
    <location>
        <position position="370"/>
    </location>
    <ligand>
        <name>Fe cation</name>
        <dbReference type="ChEBI" id="CHEBI:24875"/>
    </ligand>
</feature>
<name>A0A2R4C8J8_9BURK</name>
<dbReference type="GO" id="GO:0046890">
    <property type="term" value="P:regulation of lipid biosynthetic process"/>
    <property type="evidence" value="ECO:0007669"/>
    <property type="project" value="UniProtKB-UniRule"/>
</dbReference>
<dbReference type="SUPFAM" id="SSF48452">
    <property type="entry name" value="TPR-like"/>
    <property type="match status" value="1"/>
</dbReference>
<gene>
    <name evidence="4" type="primary">lapB</name>
    <name evidence="7" type="ORF">C9I28_09325</name>
</gene>
<dbReference type="Pfam" id="PF13432">
    <property type="entry name" value="TPR_16"/>
    <property type="match status" value="3"/>
</dbReference>
<dbReference type="InterPro" id="IPR051012">
    <property type="entry name" value="CellSynth/LPSAsmb/PSIAsmb"/>
</dbReference>
<evidence type="ECO:0000256" key="1">
    <source>
        <dbReference type="ARBA" id="ARBA00022723"/>
    </source>
</evidence>
<evidence type="ECO:0000256" key="4">
    <source>
        <dbReference type="HAMAP-Rule" id="MF_00994"/>
    </source>
</evidence>
<keyword evidence="4 5" id="KW-1133">Transmembrane helix</keyword>
<comment type="subcellular location">
    <subcellularLocation>
        <location evidence="4">Cell inner membrane</location>
        <topology evidence="4">Single-pass membrane protein</topology>
        <orientation evidence="4">Cytoplasmic side</orientation>
    </subcellularLocation>
</comment>
<comment type="function">
    <text evidence="4">Modulates cellular lipopolysaccharide (LPS) levels by regulating LpxC, which is involved in lipid A biosynthesis. May act by modulating the proteolytic activity of FtsH towards LpxC. May also coordinate assembly of proteins involved in LPS synthesis at the plasma membrane.</text>
</comment>
<dbReference type="EMBL" id="CP028324">
    <property type="protein sequence ID" value="AVR95911.1"/>
    <property type="molecule type" value="Genomic_DNA"/>
</dbReference>
<keyword evidence="3 4" id="KW-0802">TPR repeat</keyword>
<keyword evidence="1 4" id="KW-0479">Metal-binding</keyword>
<feature type="binding site" evidence="4">
    <location>
        <position position="373"/>
    </location>
    <ligand>
        <name>Fe cation</name>
        <dbReference type="ChEBI" id="CHEBI:24875"/>
    </ligand>
</feature>
<dbReference type="HAMAP" id="MF_00994">
    <property type="entry name" value="LPS_assembly_LapB"/>
    <property type="match status" value="1"/>
</dbReference>
<keyword evidence="2 4" id="KW-0677">Repeat</keyword>
<evidence type="ECO:0000256" key="3">
    <source>
        <dbReference type="ARBA" id="ARBA00022803"/>
    </source>
</evidence>
<dbReference type="OrthoDB" id="507476at2"/>
<feature type="binding site" evidence="4">
    <location>
        <position position="359"/>
    </location>
    <ligand>
        <name>Fe cation</name>
        <dbReference type="ChEBI" id="CHEBI:24875"/>
    </ligand>
</feature>
<feature type="domain" description="LapB rubredoxin metal binding" evidence="6">
    <location>
        <begin position="354"/>
        <end position="378"/>
    </location>
</feature>
<dbReference type="PANTHER" id="PTHR45586:SF1">
    <property type="entry name" value="LIPOPOLYSACCHARIDE ASSEMBLY PROTEIN B"/>
    <property type="match status" value="1"/>
</dbReference>
<comment type="similarity">
    <text evidence="4">Belongs to the LapB family.</text>
</comment>
<dbReference type="AlphaFoldDB" id="A0A2R4C8J8"/>
<dbReference type="InterPro" id="IPR011990">
    <property type="entry name" value="TPR-like_helical_dom_sf"/>
</dbReference>
<evidence type="ECO:0000313" key="7">
    <source>
        <dbReference type="EMBL" id="AVR95911.1"/>
    </source>
</evidence>
<proteinExistence type="inferred from homology"/>
<dbReference type="GO" id="GO:0008653">
    <property type="term" value="P:lipopolysaccharide metabolic process"/>
    <property type="evidence" value="ECO:0007669"/>
    <property type="project" value="InterPro"/>
</dbReference>
<evidence type="ECO:0000256" key="5">
    <source>
        <dbReference type="SAM" id="Phobius"/>
    </source>
</evidence>
<feature type="topological domain" description="Cytoplasmic" evidence="4">
    <location>
        <begin position="23"/>
        <end position="391"/>
    </location>
</feature>
<accession>A0A2R4C8J8</accession>
<dbReference type="GO" id="GO:0009898">
    <property type="term" value="C:cytoplasmic side of plasma membrane"/>
    <property type="evidence" value="ECO:0007669"/>
    <property type="project" value="UniProtKB-UniRule"/>
</dbReference>
<dbReference type="KEGG" id="masz:C9I28_09325"/>